<dbReference type="InterPro" id="IPR043129">
    <property type="entry name" value="ATPase_NBD"/>
</dbReference>
<evidence type="ECO:0000259" key="1">
    <source>
        <dbReference type="Pfam" id="PF02541"/>
    </source>
</evidence>
<dbReference type="PANTHER" id="PTHR30005">
    <property type="entry name" value="EXOPOLYPHOSPHATASE"/>
    <property type="match status" value="1"/>
</dbReference>
<accession>A0A1F5Z2T8</accession>
<protein>
    <recommendedName>
        <fullName evidence="1">Ppx/GppA phosphatase N-terminal domain-containing protein</fullName>
    </recommendedName>
</protein>
<dbReference type="InterPro" id="IPR050273">
    <property type="entry name" value="GppA/Ppx_hydrolase"/>
</dbReference>
<organism evidence="2 3">
    <name type="scientific">Candidatus Glassbacteria bacterium RIFCSPLOWO2_12_FULL_58_11</name>
    <dbReference type="NCBI Taxonomy" id="1817867"/>
    <lineage>
        <taxon>Bacteria</taxon>
        <taxon>Candidatus Glassiibacteriota</taxon>
    </lineage>
</organism>
<dbReference type="GO" id="GO:0016462">
    <property type="term" value="F:pyrophosphatase activity"/>
    <property type="evidence" value="ECO:0007669"/>
    <property type="project" value="TreeGrafter"/>
</dbReference>
<dbReference type="AlphaFoldDB" id="A0A1F5Z2T8"/>
<dbReference type="Gene3D" id="3.30.420.150">
    <property type="entry name" value="Exopolyphosphatase. Domain 2"/>
    <property type="match status" value="1"/>
</dbReference>
<dbReference type="PANTHER" id="PTHR30005:SF0">
    <property type="entry name" value="RETROGRADE REGULATION PROTEIN 2"/>
    <property type="match status" value="1"/>
</dbReference>
<evidence type="ECO:0000313" key="2">
    <source>
        <dbReference type="EMBL" id="OGG06751.1"/>
    </source>
</evidence>
<dbReference type="Proteomes" id="UP000179129">
    <property type="component" value="Unassembled WGS sequence"/>
</dbReference>
<dbReference type="Pfam" id="PF02541">
    <property type="entry name" value="Ppx-GppA"/>
    <property type="match status" value="1"/>
</dbReference>
<comment type="caution">
    <text evidence="2">The sequence shown here is derived from an EMBL/GenBank/DDBJ whole genome shotgun (WGS) entry which is preliminary data.</text>
</comment>
<dbReference type="STRING" id="1817867.A3F83_16490"/>
<proteinExistence type="predicted"/>
<gene>
    <name evidence="2" type="ORF">A3F83_16490</name>
</gene>
<dbReference type="SUPFAM" id="SSF53067">
    <property type="entry name" value="Actin-like ATPase domain"/>
    <property type="match status" value="2"/>
</dbReference>
<reference evidence="2 3" key="1">
    <citation type="journal article" date="2016" name="Nat. Commun.">
        <title>Thousands of microbial genomes shed light on interconnected biogeochemical processes in an aquifer system.</title>
        <authorList>
            <person name="Anantharaman K."/>
            <person name="Brown C.T."/>
            <person name="Hug L.A."/>
            <person name="Sharon I."/>
            <person name="Castelle C.J."/>
            <person name="Probst A.J."/>
            <person name="Thomas B.C."/>
            <person name="Singh A."/>
            <person name="Wilkins M.J."/>
            <person name="Karaoz U."/>
            <person name="Brodie E.L."/>
            <person name="Williams K.H."/>
            <person name="Hubbard S.S."/>
            <person name="Banfield J.F."/>
        </authorList>
    </citation>
    <scope>NUCLEOTIDE SEQUENCE [LARGE SCALE GENOMIC DNA]</scope>
</reference>
<sequence>MVLAAIDIGSNAIRLLISNVYEETNKTIYKKFSLTRVPIRLGEDAFLTGKISVEKTLAVIKAMIAFKHLMEIHQPEAYLALATSAMRHAENGGRIVAEIKRQTGIEVEIIDGQKEAEIIYSTHIAEEMEKDCAYLYIEVGGGSTEISLFAHGHNIFSRSFPIGTVRLLHNLMDSADWDELKLFLKVHTPGYTPIVGIGTGGNINTIFKMLFKKEGKPLTLSRLKKTCKFIEDHSLEDRVKILGLRPDRADVIVPAMKIYLSIMKWSGIAKIIVPKIGLADGIIHLLNEKYKNAEKPETYKPLIYVSDV</sequence>
<dbReference type="CDD" id="cd24006">
    <property type="entry name" value="ASKHA_NBD_PPX_GppA"/>
    <property type="match status" value="1"/>
</dbReference>
<name>A0A1F5Z2T8_9BACT</name>
<dbReference type="InterPro" id="IPR003695">
    <property type="entry name" value="Ppx_GppA_N"/>
</dbReference>
<dbReference type="EMBL" id="MFIX01000006">
    <property type="protein sequence ID" value="OGG06751.1"/>
    <property type="molecule type" value="Genomic_DNA"/>
</dbReference>
<dbReference type="Gene3D" id="3.30.420.40">
    <property type="match status" value="1"/>
</dbReference>
<evidence type="ECO:0000313" key="3">
    <source>
        <dbReference type="Proteomes" id="UP000179129"/>
    </source>
</evidence>
<feature type="domain" description="Ppx/GppA phosphatase N-terminal" evidence="1">
    <location>
        <begin position="34"/>
        <end position="283"/>
    </location>
</feature>